<organism evidence="2 3">
    <name type="scientific">Pseudocercospora musae</name>
    <dbReference type="NCBI Taxonomy" id="113226"/>
    <lineage>
        <taxon>Eukaryota</taxon>
        <taxon>Fungi</taxon>
        <taxon>Dikarya</taxon>
        <taxon>Ascomycota</taxon>
        <taxon>Pezizomycotina</taxon>
        <taxon>Dothideomycetes</taxon>
        <taxon>Dothideomycetidae</taxon>
        <taxon>Mycosphaerellales</taxon>
        <taxon>Mycosphaerellaceae</taxon>
        <taxon>Pseudocercospora</taxon>
    </lineage>
</organism>
<evidence type="ECO:0000256" key="1">
    <source>
        <dbReference type="SAM" id="MobiDB-lite"/>
    </source>
</evidence>
<evidence type="ECO:0000313" key="2">
    <source>
        <dbReference type="EMBL" id="KXT16439.1"/>
    </source>
</evidence>
<dbReference type="AlphaFoldDB" id="A0A139INY6"/>
<name>A0A139INY6_9PEZI</name>
<evidence type="ECO:0000313" key="3">
    <source>
        <dbReference type="Proteomes" id="UP000073492"/>
    </source>
</evidence>
<comment type="caution">
    <text evidence="2">The sequence shown here is derived from an EMBL/GenBank/DDBJ whole genome shotgun (WGS) entry which is preliminary data.</text>
</comment>
<reference evidence="2 3" key="1">
    <citation type="submission" date="2015-07" db="EMBL/GenBank/DDBJ databases">
        <title>Comparative genomics of the Sigatoka disease complex on banana suggests a link between parallel evolutionary changes in Pseudocercospora fijiensis and Pseudocercospora eumusae and increased virulence on the banana host.</title>
        <authorList>
            <person name="Chang T.-C."/>
            <person name="Salvucci A."/>
            <person name="Crous P.W."/>
            <person name="Stergiopoulos I."/>
        </authorList>
    </citation>
    <scope>NUCLEOTIDE SEQUENCE [LARGE SCALE GENOMIC DNA]</scope>
    <source>
        <strain evidence="2 3">CBS 116634</strain>
    </source>
</reference>
<dbReference type="OrthoDB" id="1924260at2759"/>
<dbReference type="EMBL" id="LFZO01000037">
    <property type="protein sequence ID" value="KXT16439.1"/>
    <property type="molecule type" value="Genomic_DNA"/>
</dbReference>
<sequence>MSTIATLETEAIVNYLHADIIMKNRSQIQFALSELKRLEHKSPTGMFEKLITRFASTKRPKREDNDDDDSNNNKEKKRAELQSTIEISEAELRRARVIQNQIQMVSGVIIVVLTAKSKLKEVSGGMLHRIGALTKTLTSSALAKEVECAREALEMRSLRELAEERARNVEIEVARSAFLKVEGKWEAMRALGEWEGLSRRR</sequence>
<dbReference type="Proteomes" id="UP000073492">
    <property type="component" value="Unassembled WGS sequence"/>
</dbReference>
<protein>
    <submittedName>
        <fullName evidence="2">Uncharacterized protein</fullName>
    </submittedName>
</protein>
<proteinExistence type="predicted"/>
<keyword evidence="3" id="KW-1185">Reference proteome</keyword>
<gene>
    <name evidence="2" type="ORF">AC579_5124</name>
</gene>
<feature type="compositionally biased region" description="Basic and acidic residues" evidence="1">
    <location>
        <begin position="71"/>
        <end position="80"/>
    </location>
</feature>
<accession>A0A139INY6</accession>
<feature type="region of interest" description="Disordered" evidence="1">
    <location>
        <begin position="57"/>
        <end position="82"/>
    </location>
</feature>